<keyword evidence="1" id="KW-1133">Transmembrane helix</keyword>
<protein>
    <submittedName>
        <fullName evidence="2">Uncharacterized protein</fullName>
    </submittedName>
</protein>
<organism evidence="2 3">
    <name type="scientific">Salibaculum griseiflavum</name>
    <dbReference type="NCBI Taxonomy" id="1914409"/>
    <lineage>
        <taxon>Bacteria</taxon>
        <taxon>Pseudomonadati</taxon>
        <taxon>Pseudomonadota</taxon>
        <taxon>Alphaproteobacteria</taxon>
        <taxon>Rhodobacterales</taxon>
        <taxon>Roseobacteraceae</taxon>
        <taxon>Salibaculum</taxon>
    </lineage>
</organism>
<evidence type="ECO:0000313" key="3">
    <source>
        <dbReference type="Proteomes" id="UP000245293"/>
    </source>
</evidence>
<keyword evidence="1" id="KW-0472">Membrane</keyword>
<evidence type="ECO:0000313" key="2">
    <source>
        <dbReference type="EMBL" id="PWG15658.1"/>
    </source>
</evidence>
<proteinExistence type="predicted"/>
<gene>
    <name evidence="2" type="ORF">DFK10_15680</name>
</gene>
<sequence>MGGKEVKMTAPNTNVEKQAKRHRGPLFGIIAAIIVALFAAYFFTGADEVAEEDAASATAPE</sequence>
<dbReference type="EMBL" id="QETF01000027">
    <property type="protein sequence ID" value="PWG15658.1"/>
    <property type="molecule type" value="Genomic_DNA"/>
</dbReference>
<keyword evidence="1" id="KW-0812">Transmembrane</keyword>
<dbReference type="Proteomes" id="UP000245293">
    <property type="component" value="Unassembled WGS sequence"/>
</dbReference>
<feature type="transmembrane region" description="Helical" evidence="1">
    <location>
        <begin position="26"/>
        <end position="43"/>
    </location>
</feature>
<evidence type="ECO:0000256" key="1">
    <source>
        <dbReference type="SAM" id="Phobius"/>
    </source>
</evidence>
<reference evidence="3" key="1">
    <citation type="submission" date="2018-05" db="EMBL/GenBank/DDBJ databases">
        <authorList>
            <person name="Du Z."/>
            <person name="Wang X."/>
        </authorList>
    </citation>
    <scope>NUCLEOTIDE SEQUENCE [LARGE SCALE GENOMIC DNA]</scope>
    <source>
        <strain evidence="3">WDS4C29</strain>
    </source>
</reference>
<comment type="caution">
    <text evidence="2">The sequence shown here is derived from an EMBL/GenBank/DDBJ whole genome shotgun (WGS) entry which is preliminary data.</text>
</comment>
<accession>A0A2V1P1T5</accession>
<keyword evidence="3" id="KW-1185">Reference proteome</keyword>
<dbReference type="AlphaFoldDB" id="A0A2V1P1T5"/>
<name>A0A2V1P1T5_9RHOB</name>